<dbReference type="EMBL" id="OR460127">
    <property type="protein sequence ID" value="WNS50050.1"/>
    <property type="molecule type" value="mRNA"/>
</dbReference>
<protein>
    <submittedName>
        <fullName evidence="2">Uncharacterized protein 8</fullName>
    </submittedName>
</protein>
<evidence type="ECO:0000256" key="1">
    <source>
        <dbReference type="SAM" id="SignalP"/>
    </source>
</evidence>
<organism evidence="2">
    <name type="scientific">Halisarca dujardinii</name>
    <name type="common">Dujardin's slime sponge</name>
    <dbReference type="NCBI Taxonomy" id="2583056"/>
    <lineage>
        <taxon>Eukaryota</taxon>
        <taxon>Metazoa</taxon>
        <taxon>Porifera</taxon>
        <taxon>Demospongiae</taxon>
        <taxon>Verongimorpha</taxon>
        <taxon>Chondrillida</taxon>
        <taxon>Halisarcidae</taxon>
        <taxon>Halisarca</taxon>
    </lineage>
</organism>
<name>A0AA96MNT6_HALDU</name>
<dbReference type="AlphaFoldDB" id="A0AA96MNT6"/>
<keyword evidence="1" id="KW-0732">Signal</keyword>
<feature type="signal peptide" evidence="1">
    <location>
        <begin position="1"/>
        <end position="22"/>
    </location>
</feature>
<feature type="chain" id="PRO_5041664830" evidence="1">
    <location>
        <begin position="23"/>
        <end position="109"/>
    </location>
</feature>
<accession>A0AA96MNT6</accession>
<sequence>MKPEGKILLALLLGLLMQGMLAASTMNEELLERVVFPCIYSDGQEFKDIDEQMSRYQAQLDEIALSVRVCDILAPDTKFALPECLPPGADKTSAGYVGRNSDGKVVVCG</sequence>
<proteinExistence type="evidence at transcript level"/>
<evidence type="ECO:0000313" key="2">
    <source>
        <dbReference type="EMBL" id="WNS50050.1"/>
    </source>
</evidence>
<reference evidence="2" key="1">
    <citation type="submission" date="2023-08" db="EMBL/GenBank/DDBJ databases">
        <authorList>
            <person name="Adameyko K."/>
            <person name="Kravchuk O."/>
            <person name="Lyupina Y."/>
        </authorList>
    </citation>
    <scope>NUCLEOTIDE SEQUENCE</scope>
</reference>